<dbReference type="AlphaFoldDB" id="A0A9P8Y479"/>
<organism evidence="1 2">
    <name type="scientific">Microdochium trichocladiopsis</name>
    <dbReference type="NCBI Taxonomy" id="1682393"/>
    <lineage>
        <taxon>Eukaryota</taxon>
        <taxon>Fungi</taxon>
        <taxon>Dikarya</taxon>
        <taxon>Ascomycota</taxon>
        <taxon>Pezizomycotina</taxon>
        <taxon>Sordariomycetes</taxon>
        <taxon>Xylariomycetidae</taxon>
        <taxon>Xylariales</taxon>
        <taxon>Microdochiaceae</taxon>
        <taxon>Microdochium</taxon>
    </lineage>
</organism>
<dbReference type="RefSeq" id="XP_046010441.1">
    <property type="nucleotide sequence ID" value="XM_046154485.1"/>
</dbReference>
<sequence length="70" mass="7924">MDVSFLFGHSDGLAGRPWPWMPSGIDLSLAPLHEMPLAVSADAHWAWRPRPRWLKWRGRGALVCASIFKN</sequence>
<dbReference type="GeneID" id="70184031"/>
<comment type="caution">
    <text evidence="1">The sequence shown here is derived from an EMBL/GenBank/DDBJ whole genome shotgun (WGS) entry which is preliminary data.</text>
</comment>
<evidence type="ECO:0000313" key="1">
    <source>
        <dbReference type="EMBL" id="KAH7027642.1"/>
    </source>
</evidence>
<name>A0A9P8Y479_9PEZI</name>
<proteinExistence type="predicted"/>
<dbReference type="Proteomes" id="UP000756346">
    <property type="component" value="Unassembled WGS sequence"/>
</dbReference>
<keyword evidence="2" id="KW-1185">Reference proteome</keyword>
<reference evidence="1" key="1">
    <citation type="journal article" date="2021" name="Nat. Commun.">
        <title>Genetic determinants of endophytism in the Arabidopsis root mycobiome.</title>
        <authorList>
            <person name="Mesny F."/>
            <person name="Miyauchi S."/>
            <person name="Thiergart T."/>
            <person name="Pickel B."/>
            <person name="Atanasova L."/>
            <person name="Karlsson M."/>
            <person name="Huettel B."/>
            <person name="Barry K.W."/>
            <person name="Haridas S."/>
            <person name="Chen C."/>
            <person name="Bauer D."/>
            <person name="Andreopoulos W."/>
            <person name="Pangilinan J."/>
            <person name="LaButti K."/>
            <person name="Riley R."/>
            <person name="Lipzen A."/>
            <person name="Clum A."/>
            <person name="Drula E."/>
            <person name="Henrissat B."/>
            <person name="Kohler A."/>
            <person name="Grigoriev I.V."/>
            <person name="Martin F.M."/>
            <person name="Hacquard S."/>
        </authorList>
    </citation>
    <scope>NUCLEOTIDE SEQUENCE</scope>
    <source>
        <strain evidence="1">MPI-CAGE-CH-0230</strain>
    </source>
</reference>
<accession>A0A9P8Y479</accession>
<dbReference type="EMBL" id="JAGTJQ010000007">
    <property type="protein sequence ID" value="KAH7027642.1"/>
    <property type="molecule type" value="Genomic_DNA"/>
</dbReference>
<protein>
    <submittedName>
        <fullName evidence="1">Uncharacterized protein</fullName>
    </submittedName>
</protein>
<evidence type="ECO:0000313" key="2">
    <source>
        <dbReference type="Proteomes" id="UP000756346"/>
    </source>
</evidence>
<gene>
    <name evidence="1" type="ORF">B0I36DRAFT_327533</name>
</gene>